<dbReference type="InterPro" id="IPR008894">
    <property type="entry name" value="QdtA_cupin_dom"/>
</dbReference>
<feature type="domain" description="Sugar 3,4-ketoisomerase QdtA cupin" evidence="1">
    <location>
        <begin position="3"/>
        <end position="118"/>
    </location>
</feature>
<dbReference type="EMBL" id="OCNH01000001">
    <property type="protein sequence ID" value="SOD78049.1"/>
    <property type="molecule type" value="Genomic_DNA"/>
</dbReference>
<dbReference type="OrthoDB" id="9795513at2"/>
<reference evidence="3" key="1">
    <citation type="submission" date="2017-09" db="EMBL/GenBank/DDBJ databases">
        <authorList>
            <person name="Varghese N."/>
            <person name="Submissions S."/>
        </authorList>
    </citation>
    <scope>NUCLEOTIDE SEQUENCE [LARGE SCALE GENOMIC DNA]</scope>
    <source>
        <strain evidence="3">DSM 29961</strain>
    </source>
</reference>
<dbReference type="SUPFAM" id="SSF51182">
    <property type="entry name" value="RmlC-like cupins"/>
    <property type="match status" value="1"/>
</dbReference>
<dbReference type="InterPro" id="IPR011051">
    <property type="entry name" value="RmlC_Cupin_sf"/>
</dbReference>
<keyword evidence="3" id="KW-1185">Reference proteome</keyword>
<organism evidence="2 3">
    <name type="scientific">Spirosoma fluviale</name>
    <dbReference type="NCBI Taxonomy" id="1597977"/>
    <lineage>
        <taxon>Bacteria</taxon>
        <taxon>Pseudomonadati</taxon>
        <taxon>Bacteroidota</taxon>
        <taxon>Cytophagia</taxon>
        <taxon>Cytophagales</taxon>
        <taxon>Cytophagaceae</taxon>
        <taxon>Spirosoma</taxon>
    </lineage>
</organism>
<evidence type="ECO:0000259" key="1">
    <source>
        <dbReference type="Pfam" id="PF05523"/>
    </source>
</evidence>
<dbReference type="RefSeq" id="WP_097124016.1">
    <property type="nucleotide sequence ID" value="NZ_OCNH01000001.1"/>
</dbReference>
<dbReference type="Pfam" id="PF05523">
    <property type="entry name" value="FdtA"/>
    <property type="match status" value="1"/>
</dbReference>
<protein>
    <submittedName>
        <fullName evidence="2">WxcM-like, C-terminal</fullName>
    </submittedName>
</protein>
<dbReference type="AlphaFoldDB" id="A0A286F4X1"/>
<dbReference type="CDD" id="cd20292">
    <property type="entry name" value="cupin_QdtA-like"/>
    <property type="match status" value="1"/>
</dbReference>
<sequence length="135" mass="15638">MAKLYELTTYESDTGNLTVFEKIIPGVIQRVFYIYETGNGSRAGHRHHQTWNALICLRGSCRVYNNDGRQEEVIRLETPRQCLVLEPKDWHSMDEFSEDAILLVVSNKLYDKDDYIYEPYPNSQMAPGLLMADSE</sequence>
<dbReference type="Gene3D" id="2.60.120.10">
    <property type="entry name" value="Jelly Rolls"/>
    <property type="match status" value="1"/>
</dbReference>
<gene>
    <name evidence="2" type="ORF">SAMN06269250_0266</name>
</gene>
<dbReference type="InterPro" id="IPR014710">
    <property type="entry name" value="RmlC-like_jellyroll"/>
</dbReference>
<name>A0A286F4X1_9BACT</name>
<accession>A0A286F4X1</accession>
<evidence type="ECO:0000313" key="3">
    <source>
        <dbReference type="Proteomes" id="UP000219452"/>
    </source>
</evidence>
<proteinExistence type="predicted"/>
<dbReference type="Proteomes" id="UP000219452">
    <property type="component" value="Unassembled WGS sequence"/>
</dbReference>
<evidence type="ECO:0000313" key="2">
    <source>
        <dbReference type="EMBL" id="SOD78049.1"/>
    </source>
</evidence>